<evidence type="ECO:0000313" key="2">
    <source>
        <dbReference type="EMBL" id="MCT2590801.1"/>
    </source>
</evidence>
<gene>
    <name evidence="2" type="ORF">LHJ74_12910</name>
</gene>
<comment type="caution">
    <text evidence="2">The sequence shown here is derived from an EMBL/GenBank/DDBJ whole genome shotgun (WGS) entry which is preliminary data.</text>
</comment>
<dbReference type="RefSeq" id="WP_260218115.1">
    <property type="nucleotide sequence ID" value="NZ_JAJAGO010000005.1"/>
</dbReference>
<keyword evidence="1" id="KW-1133">Transmembrane helix</keyword>
<dbReference type="Proteomes" id="UP001156389">
    <property type="component" value="Unassembled WGS sequence"/>
</dbReference>
<reference evidence="2 3" key="1">
    <citation type="submission" date="2021-10" db="EMBL/GenBank/DDBJ databases">
        <title>Streptomyces gossypii sp. nov., isolated from soil collected from cotton field.</title>
        <authorList>
            <person name="Ge X."/>
            <person name="Chen X."/>
            <person name="Liu W."/>
        </authorList>
    </citation>
    <scope>NUCLEOTIDE SEQUENCE [LARGE SCALE GENOMIC DNA]</scope>
    <source>
        <strain evidence="2 3">N2-109</strain>
    </source>
</reference>
<organism evidence="2 3">
    <name type="scientific">Streptomyces gossypii</name>
    <dbReference type="NCBI Taxonomy" id="2883101"/>
    <lineage>
        <taxon>Bacteria</taxon>
        <taxon>Bacillati</taxon>
        <taxon>Actinomycetota</taxon>
        <taxon>Actinomycetes</taxon>
        <taxon>Kitasatosporales</taxon>
        <taxon>Streptomycetaceae</taxon>
        <taxon>Streptomyces</taxon>
    </lineage>
</organism>
<accession>A0ABT2JSR2</accession>
<sequence>MSEWGIALISAGSALAGGLVTGWFARSAGVRQADAARHAGDRQADALLETVRRTFEEQRTVRLLDLRRQTYLRFLEAAEVVLLARRSSGAGQSGDGPALQRALGAVMLEGPSEVAGAAQELDRCLRTGGRPDDLEDARRNFITTARGTLEPSGTALASPVIS</sequence>
<feature type="transmembrane region" description="Helical" evidence="1">
    <location>
        <begin position="6"/>
        <end position="25"/>
    </location>
</feature>
<name>A0ABT2JSR2_9ACTN</name>
<keyword evidence="1" id="KW-0472">Membrane</keyword>
<protein>
    <recommendedName>
        <fullName evidence="4">Secreted protein</fullName>
    </recommendedName>
</protein>
<dbReference type="EMBL" id="JAJAGO010000005">
    <property type="protein sequence ID" value="MCT2590801.1"/>
    <property type="molecule type" value="Genomic_DNA"/>
</dbReference>
<keyword evidence="3" id="KW-1185">Reference proteome</keyword>
<evidence type="ECO:0000256" key="1">
    <source>
        <dbReference type="SAM" id="Phobius"/>
    </source>
</evidence>
<proteinExistence type="predicted"/>
<evidence type="ECO:0008006" key="4">
    <source>
        <dbReference type="Google" id="ProtNLM"/>
    </source>
</evidence>
<keyword evidence="1" id="KW-0812">Transmembrane</keyword>
<evidence type="ECO:0000313" key="3">
    <source>
        <dbReference type="Proteomes" id="UP001156389"/>
    </source>
</evidence>